<dbReference type="Pfam" id="PF12911">
    <property type="entry name" value="OppC_N"/>
    <property type="match status" value="1"/>
</dbReference>
<keyword evidence="9" id="KW-1185">Reference proteome</keyword>
<dbReference type="InterPro" id="IPR050366">
    <property type="entry name" value="BP-dependent_transpt_permease"/>
</dbReference>
<evidence type="ECO:0000256" key="4">
    <source>
        <dbReference type="ARBA" id="ARBA00022692"/>
    </source>
</evidence>
<comment type="similarity">
    <text evidence="7">Belongs to the binding-protein-dependent transport system permease family.</text>
</comment>
<dbReference type="InterPro" id="IPR000515">
    <property type="entry name" value="MetI-like"/>
</dbReference>
<keyword evidence="4 7" id="KW-0812">Transmembrane</keyword>
<feature type="transmembrane region" description="Helical" evidence="7">
    <location>
        <begin position="97"/>
        <end position="118"/>
    </location>
</feature>
<comment type="subcellular location">
    <subcellularLocation>
        <location evidence="1 7">Cell membrane</location>
        <topology evidence="1 7">Multi-pass membrane protein</topology>
    </subcellularLocation>
</comment>
<dbReference type="Pfam" id="PF00528">
    <property type="entry name" value="BPD_transp_1"/>
    <property type="match status" value="1"/>
</dbReference>
<keyword evidence="5 7" id="KW-1133">Transmembrane helix</keyword>
<dbReference type="Gene3D" id="1.10.3720.10">
    <property type="entry name" value="MetI-like"/>
    <property type="match status" value="1"/>
</dbReference>
<dbReference type="CDD" id="cd06261">
    <property type="entry name" value="TM_PBP2"/>
    <property type="match status" value="1"/>
</dbReference>
<dbReference type="PANTHER" id="PTHR43386">
    <property type="entry name" value="OLIGOPEPTIDE TRANSPORT SYSTEM PERMEASE PROTEIN APPC"/>
    <property type="match status" value="1"/>
</dbReference>
<accession>T0BV57</accession>
<evidence type="ECO:0000313" key="9">
    <source>
        <dbReference type="Proteomes" id="UP000829401"/>
    </source>
</evidence>
<evidence type="ECO:0000313" key="8">
    <source>
        <dbReference type="EMBL" id="UNO48847.1"/>
    </source>
</evidence>
<evidence type="ECO:0000256" key="5">
    <source>
        <dbReference type="ARBA" id="ARBA00022989"/>
    </source>
</evidence>
<name>T0BV57_ALIAG</name>
<dbReference type="SUPFAM" id="SSF161098">
    <property type="entry name" value="MetI-like"/>
    <property type="match status" value="1"/>
</dbReference>
<keyword evidence="6 7" id="KW-0472">Membrane</keyword>
<dbReference type="Proteomes" id="UP000829401">
    <property type="component" value="Chromosome"/>
</dbReference>
<dbReference type="GO" id="GO:0071916">
    <property type="term" value="F:dipeptide transmembrane transporter activity"/>
    <property type="evidence" value="ECO:0007669"/>
    <property type="project" value="TreeGrafter"/>
</dbReference>
<evidence type="ECO:0000256" key="1">
    <source>
        <dbReference type="ARBA" id="ARBA00004651"/>
    </source>
</evidence>
<evidence type="ECO:0000256" key="6">
    <source>
        <dbReference type="ARBA" id="ARBA00023136"/>
    </source>
</evidence>
<evidence type="ECO:0000256" key="2">
    <source>
        <dbReference type="ARBA" id="ARBA00022448"/>
    </source>
</evidence>
<keyword evidence="2 7" id="KW-0813">Transport</keyword>
<feature type="transmembrane region" description="Helical" evidence="7">
    <location>
        <begin position="221"/>
        <end position="240"/>
    </location>
</feature>
<dbReference type="InterPro" id="IPR025966">
    <property type="entry name" value="OppC_N"/>
</dbReference>
<dbReference type="EMBL" id="CP080467">
    <property type="protein sequence ID" value="UNO48847.1"/>
    <property type="molecule type" value="Genomic_DNA"/>
</dbReference>
<feature type="transmembrane region" description="Helical" evidence="7">
    <location>
        <begin position="160"/>
        <end position="178"/>
    </location>
</feature>
<dbReference type="eggNOG" id="COG1173">
    <property type="taxonomic scope" value="Bacteria"/>
</dbReference>
<dbReference type="AlphaFoldDB" id="T0BV57"/>
<feature type="transmembrane region" description="Helical" evidence="7">
    <location>
        <begin position="36"/>
        <end position="57"/>
    </location>
</feature>
<protein>
    <submittedName>
        <fullName evidence="8">ABC transporter permease</fullName>
    </submittedName>
</protein>
<dbReference type="RefSeq" id="WP_021297092.1">
    <property type="nucleotide sequence ID" value="NZ_AURB01000144.1"/>
</dbReference>
<accession>A0A9E7CZN2</accession>
<dbReference type="KEGG" id="aaco:K1I37_19860"/>
<keyword evidence="3" id="KW-1003">Cell membrane</keyword>
<organism evidence="8 9">
    <name type="scientific">Alicyclobacillus acidoterrestris (strain ATCC 49025 / DSM 3922 / CIP 106132 / NCIMB 13137 / GD3B)</name>
    <dbReference type="NCBI Taxonomy" id="1356854"/>
    <lineage>
        <taxon>Bacteria</taxon>
        <taxon>Bacillati</taxon>
        <taxon>Bacillota</taxon>
        <taxon>Bacilli</taxon>
        <taxon>Bacillales</taxon>
        <taxon>Alicyclobacillaceae</taxon>
        <taxon>Alicyclobacillus</taxon>
    </lineage>
</organism>
<feature type="transmembrane region" description="Helical" evidence="7">
    <location>
        <begin position="265"/>
        <end position="290"/>
    </location>
</feature>
<proteinExistence type="inferred from homology"/>
<dbReference type="STRING" id="1356854.N007_10185"/>
<dbReference type="InterPro" id="IPR035906">
    <property type="entry name" value="MetI-like_sf"/>
</dbReference>
<dbReference type="GO" id="GO:0005886">
    <property type="term" value="C:plasma membrane"/>
    <property type="evidence" value="ECO:0007669"/>
    <property type="project" value="UniProtKB-SubCell"/>
</dbReference>
<dbReference type="PANTHER" id="PTHR43386:SF1">
    <property type="entry name" value="D,D-DIPEPTIDE TRANSPORT SYSTEM PERMEASE PROTEIN DDPC-RELATED"/>
    <property type="match status" value="1"/>
</dbReference>
<feature type="transmembrane region" description="Helical" evidence="7">
    <location>
        <begin position="130"/>
        <end position="154"/>
    </location>
</feature>
<reference evidence="9" key="1">
    <citation type="journal article" date="2022" name="G3 (Bethesda)">
        <title>Unveiling the complete genome sequence of Alicyclobacillus acidoterrestris DSM 3922T, a taint-producing strain.</title>
        <authorList>
            <person name="Leonardo I.C."/>
            <person name="Barreto Crespo M.T."/>
            <person name="Gaspar F.B."/>
        </authorList>
    </citation>
    <scope>NUCLEOTIDE SEQUENCE [LARGE SCALE GENOMIC DNA]</scope>
    <source>
        <strain evidence="9">DSM 3922</strain>
    </source>
</reference>
<evidence type="ECO:0000256" key="3">
    <source>
        <dbReference type="ARBA" id="ARBA00022475"/>
    </source>
</evidence>
<gene>
    <name evidence="8" type="ORF">K1I37_19860</name>
</gene>
<dbReference type="PROSITE" id="PS50928">
    <property type="entry name" value="ABC_TM1"/>
    <property type="match status" value="1"/>
</dbReference>
<evidence type="ECO:0000256" key="7">
    <source>
        <dbReference type="RuleBase" id="RU363032"/>
    </source>
</evidence>
<sequence length="316" mass="33957">MMTEPITSPTEPIAEPVAKRRKNANMLRMFFGNWKSLIGVILFLIFVVIAVFAPLIAPYNPLSTNFTQNLAPSAKHLLGTTTTGQDIFSQFIFGTRATLIVGVGAGLISTFIGLIFGVTGGYHGGWIDNILNFISNIFLVLPSLALLIVVESLVKSTTPLLNGLIIGLTGWAWGARVFRAQAMSLRGREFVTAAKLSGASSLRIMVTEIIPNMTSVIASNIIFAILGAILAESGLAFLGLESVNSVSWGTMLYWSQSGGALLNGAWYWFVPPGLGIALVGLSLVLMNFSIDQITNPRLRQEQGGKRRGRKSARIGA</sequence>